<dbReference type="Proteomes" id="UP000762676">
    <property type="component" value="Unassembled WGS sequence"/>
</dbReference>
<sequence length="128" mass="13906">MDTSLPLFQEARVPARPYSPAISLVSAKIKGQSSNQVMSPSYMTGYSQITPTGQGYYPGSASSLSYGTTGTVPGYVNEALQDHEAEAEHNHHQAQSRTWNAFSSGTWTRRSSYSTVCSPALTLRDTPR</sequence>
<reference evidence="1 2" key="1">
    <citation type="journal article" date="2021" name="Elife">
        <title>Chloroplast acquisition without the gene transfer in kleptoplastic sea slugs, Plakobranchus ocellatus.</title>
        <authorList>
            <person name="Maeda T."/>
            <person name="Takahashi S."/>
            <person name="Yoshida T."/>
            <person name="Shimamura S."/>
            <person name="Takaki Y."/>
            <person name="Nagai Y."/>
            <person name="Toyoda A."/>
            <person name="Suzuki Y."/>
            <person name="Arimoto A."/>
            <person name="Ishii H."/>
            <person name="Satoh N."/>
            <person name="Nishiyama T."/>
            <person name="Hasebe M."/>
            <person name="Maruyama T."/>
            <person name="Minagawa J."/>
            <person name="Obokata J."/>
            <person name="Shigenobu S."/>
        </authorList>
    </citation>
    <scope>NUCLEOTIDE SEQUENCE [LARGE SCALE GENOMIC DNA]</scope>
</reference>
<evidence type="ECO:0000313" key="1">
    <source>
        <dbReference type="EMBL" id="GFR86301.1"/>
    </source>
</evidence>
<protein>
    <submittedName>
        <fullName evidence="1">Uncharacterized protein</fullName>
    </submittedName>
</protein>
<dbReference type="AlphaFoldDB" id="A0AAV4GNQ3"/>
<keyword evidence="2" id="KW-1185">Reference proteome</keyword>
<proteinExistence type="predicted"/>
<organism evidence="1 2">
    <name type="scientific">Elysia marginata</name>
    <dbReference type="NCBI Taxonomy" id="1093978"/>
    <lineage>
        <taxon>Eukaryota</taxon>
        <taxon>Metazoa</taxon>
        <taxon>Spiralia</taxon>
        <taxon>Lophotrochozoa</taxon>
        <taxon>Mollusca</taxon>
        <taxon>Gastropoda</taxon>
        <taxon>Heterobranchia</taxon>
        <taxon>Euthyneura</taxon>
        <taxon>Panpulmonata</taxon>
        <taxon>Sacoglossa</taxon>
        <taxon>Placobranchoidea</taxon>
        <taxon>Plakobranchidae</taxon>
        <taxon>Elysia</taxon>
    </lineage>
</organism>
<name>A0AAV4GNQ3_9GAST</name>
<dbReference type="EMBL" id="BMAT01012117">
    <property type="protein sequence ID" value="GFR86301.1"/>
    <property type="molecule type" value="Genomic_DNA"/>
</dbReference>
<comment type="caution">
    <text evidence="1">The sequence shown here is derived from an EMBL/GenBank/DDBJ whole genome shotgun (WGS) entry which is preliminary data.</text>
</comment>
<gene>
    <name evidence="1" type="ORF">ElyMa_006049200</name>
</gene>
<accession>A0AAV4GNQ3</accession>
<evidence type="ECO:0000313" key="2">
    <source>
        <dbReference type="Proteomes" id="UP000762676"/>
    </source>
</evidence>